<dbReference type="Pfam" id="PF03621">
    <property type="entry name" value="MbtH"/>
    <property type="match status" value="1"/>
</dbReference>
<organism evidence="2 3">
    <name type="scientific">Amycolatopsis alba DSM 44262</name>
    <dbReference type="NCBI Taxonomy" id="1125972"/>
    <lineage>
        <taxon>Bacteria</taxon>
        <taxon>Bacillati</taxon>
        <taxon>Actinomycetota</taxon>
        <taxon>Actinomycetes</taxon>
        <taxon>Pseudonocardiales</taxon>
        <taxon>Pseudonocardiaceae</taxon>
        <taxon>Amycolatopsis</taxon>
    </lineage>
</organism>
<dbReference type="InterPro" id="IPR005153">
    <property type="entry name" value="MbtH-like_dom"/>
</dbReference>
<dbReference type="InterPro" id="IPR038020">
    <property type="entry name" value="MbtH-like_sf"/>
</dbReference>
<evidence type="ECO:0000313" key="2">
    <source>
        <dbReference type="EMBL" id="OXM47356.1"/>
    </source>
</evidence>
<proteinExistence type="predicted"/>
<reference evidence="2 3" key="1">
    <citation type="submission" date="2017-07" db="EMBL/GenBank/DDBJ databases">
        <title>Amycolatopsis alba DSM 44262 Genome sequencing and assembly.</title>
        <authorList>
            <person name="Kaur N."/>
            <person name="Mayilraj S."/>
        </authorList>
    </citation>
    <scope>NUCLEOTIDE SEQUENCE [LARGE SCALE GENOMIC DNA]</scope>
    <source>
        <strain evidence="2 3">DSM 44262</strain>
    </source>
</reference>
<dbReference type="PANTHER" id="PTHR38444:SF1">
    <property type="entry name" value="ENTEROBACTIN BIOSYNTHESIS PROTEIN YBDZ"/>
    <property type="match status" value="1"/>
</dbReference>
<protein>
    <submittedName>
        <fullName evidence="2">MbtH family protein</fullName>
    </submittedName>
</protein>
<gene>
    <name evidence="2" type="ORF">CFP75_24260</name>
</gene>
<dbReference type="InterPro" id="IPR037407">
    <property type="entry name" value="MLP_fam"/>
</dbReference>
<dbReference type="SUPFAM" id="SSF160582">
    <property type="entry name" value="MbtH-like"/>
    <property type="match status" value="1"/>
</dbReference>
<feature type="domain" description="MbtH-like" evidence="1">
    <location>
        <begin position="3"/>
        <end position="53"/>
    </location>
</feature>
<evidence type="ECO:0000313" key="3">
    <source>
        <dbReference type="Proteomes" id="UP000215563"/>
    </source>
</evidence>
<dbReference type="PANTHER" id="PTHR38444">
    <property type="entry name" value="ENTEROBACTIN BIOSYNTHESIS PROTEIN YBDZ"/>
    <property type="match status" value="1"/>
</dbReference>
<dbReference type="AlphaFoldDB" id="A0A229RL14"/>
<name>A0A229RL14_AMYAL</name>
<dbReference type="Gene3D" id="3.90.820.10">
    <property type="entry name" value="Structural Genomics, Unknown Function 30-nov-00 1gh9 Mol_id"/>
    <property type="match status" value="1"/>
</dbReference>
<keyword evidence="3" id="KW-1185">Reference proteome</keyword>
<dbReference type="GO" id="GO:0005829">
    <property type="term" value="C:cytosol"/>
    <property type="evidence" value="ECO:0007669"/>
    <property type="project" value="TreeGrafter"/>
</dbReference>
<accession>A0A229RL14</accession>
<dbReference type="SMART" id="SM00923">
    <property type="entry name" value="MbtH"/>
    <property type="match status" value="1"/>
</dbReference>
<dbReference type="EMBL" id="NMQU01000076">
    <property type="protein sequence ID" value="OXM47356.1"/>
    <property type="molecule type" value="Genomic_DNA"/>
</dbReference>
<dbReference type="Proteomes" id="UP000215563">
    <property type="component" value="Unassembled WGS sequence"/>
</dbReference>
<evidence type="ECO:0000259" key="1">
    <source>
        <dbReference type="SMART" id="SM00923"/>
    </source>
</evidence>
<dbReference type="GO" id="GO:0019290">
    <property type="term" value="P:siderophore biosynthetic process"/>
    <property type="evidence" value="ECO:0007669"/>
    <property type="project" value="TreeGrafter"/>
</dbReference>
<comment type="caution">
    <text evidence="2">The sequence shown here is derived from an EMBL/GenBank/DDBJ whole genome shotgun (WGS) entry which is preliminary data.</text>
</comment>
<sequence>MMNPFEDDRGIYHVLLNEEGQYSLWPKEIAAPVGWNVVLEARSRSICLSYISKHWTDLRPRSVRRAEL</sequence>